<dbReference type="InterPro" id="IPR053162">
    <property type="entry name" value="DnaD"/>
</dbReference>
<evidence type="ECO:0000313" key="4">
    <source>
        <dbReference type="Proteomes" id="UP000186341"/>
    </source>
</evidence>
<protein>
    <recommendedName>
        <fullName evidence="2">DnaB/C C-terminal domain-containing protein</fullName>
    </recommendedName>
</protein>
<organism evidence="3 4">
    <name type="scientific">Ileibacterium valens</name>
    <dbReference type="NCBI Taxonomy" id="1862668"/>
    <lineage>
        <taxon>Bacteria</taxon>
        <taxon>Bacillati</taxon>
        <taxon>Bacillota</taxon>
        <taxon>Erysipelotrichia</taxon>
        <taxon>Erysipelotrichales</taxon>
        <taxon>Erysipelotrichaceae</taxon>
        <taxon>Ileibacterium</taxon>
    </lineage>
</organism>
<dbReference type="GeneID" id="82203159"/>
<dbReference type="OrthoDB" id="9770238at2"/>
<dbReference type="Gene3D" id="1.10.10.10">
    <property type="entry name" value="Winged helix-like DNA-binding domain superfamily/Winged helix DNA-binding domain"/>
    <property type="match status" value="1"/>
</dbReference>
<dbReference type="NCBIfam" id="TIGR01446">
    <property type="entry name" value="DnaD_dom"/>
    <property type="match status" value="1"/>
</dbReference>
<dbReference type="InterPro" id="IPR036388">
    <property type="entry name" value="WH-like_DNA-bd_sf"/>
</dbReference>
<comment type="similarity">
    <text evidence="1">Belongs to the DnaB/DnaD family.</text>
</comment>
<dbReference type="EMBL" id="MPJW01000162">
    <property type="protein sequence ID" value="OLU38538.1"/>
    <property type="molecule type" value="Genomic_DNA"/>
</dbReference>
<dbReference type="SUPFAM" id="SSF158499">
    <property type="entry name" value="DnaD domain-like"/>
    <property type="match status" value="1"/>
</dbReference>
<keyword evidence="4" id="KW-1185">Reference proteome</keyword>
<accession>A0A1U7NF29</accession>
<evidence type="ECO:0000259" key="2">
    <source>
        <dbReference type="Pfam" id="PF07261"/>
    </source>
</evidence>
<dbReference type="PANTHER" id="PTHR37293:SF5">
    <property type="entry name" value="DNA REPLICATION PROTEIN"/>
    <property type="match status" value="1"/>
</dbReference>
<dbReference type="AlphaFoldDB" id="A0A1U7NF29"/>
<dbReference type="InterPro" id="IPR006343">
    <property type="entry name" value="DnaB/C_C"/>
</dbReference>
<dbReference type="Proteomes" id="UP000186341">
    <property type="component" value="Unassembled WGS sequence"/>
</dbReference>
<name>A0A1U7NF29_9FIRM</name>
<dbReference type="Pfam" id="PF07261">
    <property type="entry name" value="DnaB_2"/>
    <property type="match status" value="1"/>
</dbReference>
<dbReference type="PANTHER" id="PTHR37293">
    <property type="entry name" value="PHAGE REPLICATION PROTEIN-RELATED"/>
    <property type="match status" value="1"/>
</dbReference>
<evidence type="ECO:0000256" key="1">
    <source>
        <dbReference type="ARBA" id="ARBA00093462"/>
    </source>
</evidence>
<feature type="domain" description="DnaB/C C-terminal" evidence="2">
    <location>
        <begin position="109"/>
        <end position="174"/>
    </location>
</feature>
<comment type="caution">
    <text evidence="3">The sequence shown here is derived from an EMBL/GenBank/DDBJ whole genome shotgun (WGS) entry which is preliminary data.</text>
</comment>
<dbReference type="InterPro" id="IPR034829">
    <property type="entry name" value="DnaD-like_sf"/>
</dbReference>
<dbReference type="RefSeq" id="WP_075820079.1">
    <property type="nucleotide sequence ID" value="NZ_CAPFLH010000229.1"/>
</dbReference>
<gene>
    <name evidence="3" type="ORF">BO222_08235</name>
</gene>
<sequence>MLERQEWNSPYINRTYWIFDHLQELKVTSNEALLLLVISYLNDHQIPIGVETLMKYCHLDDMEVDDLIASLSDKGYLIVDTFNNQVRFRLDGLIEIPTNETAFLKQPVIQEFEQEFKKTLSGSQMDKILQLTSIFGERMVLRALDEASAYEKRSIEYVENILISWKNRNLTIEDIEKGRR</sequence>
<dbReference type="Gene3D" id="1.10.10.630">
    <property type="entry name" value="DnaD domain-like"/>
    <property type="match status" value="1"/>
</dbReference>
<proteinExistence type="inferred from homology"/>
<evidence type="ECO:0000313" key="3">
    <source>
        <dbReference type="EMBL" id="OLU38538.1"/>
    </source>
</evidence>
<reference evidence="3 4" key="1">
    <citation type="submission" date="2016-11" db="EMBL/GenBank/DDBJ databases">
        <title>Description of two novel members of the family Erysipelotrichaceae: Ileibacterium lipovorans gen. nov., sp. nov. and Dubosiella newyorkensis, gen. nov., sp. nov.</title>
        <authorList>
            <person name="Cox L.M."/>
            <person name="Sohn J."/>
            <person name="Tyrrell K.L."/>
            <person name="Citron D.M."/>
            <person name="Lawson P.A."/>
            <person name="Patel N.B."/>
            <person name="Iizumi T."/>
            <person name="Perez-Perez G.I."/>
            <person name="Goldstein E.J."/>
            <person name="Blaser M.J."/>
        </authorList>
    </citation>
    <scope>NUCLEOTIDE SEQUENCE [LARGE SCALE GENOMIC DNA]</scope>
    <source>
        <strain evidence="3 4">NYU-BL-A3</strain>
    </source>
</reference>